<keyword evidence="3" id="KW-1185">Reference proteome</keyword>
<evidence type="ECO:0000313" key="3">
    <source>
        <dbReference type="Proteomes" id="UP001604277"/>
    </source>
</evidence>
<dbReference type="Proteomes" id="UP001604277">
    <property type="component" value="Unassembled WGS sequence"/>
</dbReference>
<dbReference type="AlphaFoldDB" id="A0ABD1UT80"/>
<evidence type="ECO:0000256" key="1">
    <source>
        <dbReference type="SAM" id="MobiDB-lite"/>
    </source>
</evidence>
<reference evidence="3" key="1">
    <citation type="submission" date="2024-07" db="EMBL/GenBank/DDBJ databases">
        <title>Two chromosome-level genome assemblies of Korean endemic species Abeliophyllum distichum and Forsythia ovata (Oleaceae).</title>
        <authorList>
            <person name="Jang H."/>
        </authorList>
    </citation>
    <scope>NUCLEOTIDE SEQUENCE [LARGE SCALE GENOMIC DNA]</scope>
</reference>
<dbReference type="EMBL" id="JBFOLJ010000006">
    <property type="protein sequence ID" value="KAL2528264.1"/>
    <property type="molecule type" value="Genomic_DNA"/>
</dbReference>
<name>A0ABD1UT80_9LAMI</name>
<feature type="compositionally biased region" description="Low complexity" evidence="1">
    <location>
        <begin position="37"/>
        <end position="67"/>
    </location>
</feature>
<sequence>MAAKDIGCAKHFLKMLNGARYYTSRKDFIIFEVVLSSDNESSVESSSDSTGESYSGSNSHSSGRSSSTKLIDRWASICRLVSRREKVDMYQKLPNNRLISWSRVIVRLASYKLETSQFTRATRAFIPKKVE</sequence>
<proteinExistence type="predicted"/>
<evidence type="ECO:0000313" key="2">
    <source>
        <dbReference type="EMBL" id="KAL2528264.1"/>
    </source>
</evidence>
<comment type="caution">
    <text evidence="2">The sequence shown here is derived from an EMBL/GenBank/DDBJ whole genome shotgun (WGS) entry which is preliminary data.</text>
</comment>
<feature type="region of interest" description="Disordered" evidence="1">
    <location>
        <begin position="37"/>
        <end position="69"/>
    </location>
</feature>
<accession>A0ABD1UT80</accession>
<gene>
    <name evidence="2" type="ORF">Fot_20865</name>
</gene>
<protein>
    <submittedName>
        <fullName evidence="2">Uncharacterized protein</fullName>
    </submittedName>
</protein>
<organism evidence="2 3">
    <name type="scientific">Forsythia ovata</name>
    <dbReference type="NCBI Taxonomy" id="205694"/>
    <lineage>
        <taxon>Eukaryota</taxon>
        <taxon>Viridiplantae</taxon>
        <taxon>Streptophyta</taxon>
        <taxon>Embryophyta</taxon>
        <taxon>Tracheophyta</taxon>
        <taxon>Spermatophyta</taxon>
        <taxon>Magnoliopsida</taxon>
        <taxon>eudicotyledons</taxon>
        <taxon>Gunneridae</taxon>
        <taxon>Pentapetalae</taxon>
        <taxon>asterids</taxon>
        <taxon>lamiids</taxon>
        <taxon>Lamiales</taxon>
        <taxon>Oleaceae</taxon>
        <taxon>Forsythieae</taxon>
        <taxon>Forsythia</taxon>
    </lineage>
</organism>